<name>A0ABU1QIB7_9BACL</name>
<dbReference type="Proteomes" id="UP001266807">
    <property type="component" value="Unassembled WGS sequence"/>
</dbReference>
<sequence length="89" mass="10643">MFTILLEVKRNDDQRKTNEFYTPATPEFKRFPRTKKGINRAMEELLKLVNNKSWVADYRFVFYRGKYHHSKSNMKPLFVIGANGEHFSI</sequence>
<accession>A0ABU1QIB7</accession>
<comment type="caution">
    <text evidence="1">The sequence shown here is derived from an EMBL/GenBank/DDBJ whole genome shotgun (WGS) entry which is preliminary data.</text>
</comment>
<evidence type="ECO:0000313" key="1">
    <source>
        <dbReference type="EMBL" id="MDR6779377.1"/>
    </source>
</evidence>
<keyword evidence="2" id="KW-1185">Reference proteome</keyword>
<reference evidence="1 2" key="1">
    <citation type="submission" date="2023-07" db="EMBL/GenBank/DDBJ databases">
        <title>Sorghum-associated microbial communities from plants grown in Nebraska, USA.</title>
        <authorList>
            <person name="Schachtman D."/>
        </authorList>
    </citation>
    <scope>NUCLEOTIDE SEQUENCE [LARGE SCALE GENOMIC DNA]</scope>
    <source>
        <strain evidence="1 2">BE143</strain>
    </source>
</reference>
<dbReference type="RefSeq" id="WP_068940967.1">
    <property type="nucleotide sequence ID" value="NZ_JAVDUG010000004.1"/>
</dbReference>
<protein>
    <submittedName>
        <fullName evidence="1">Uncharacterized protein</fullName>
    </submittedName>
</protein>
<dbReference type="EMBL" id="JAVDUG010000004">
    <property type="protein sequence ID" value="MDR6779377.1"/>
    <property type="molecule type" value="Genomic_DNA"/>
</dbReference>
<evidence type="ECO:0000313" key="2">
    <source>
        <dbReference type="Proteomes" id="UP001266807"/>
    </source>
</evidence>
<proteinExistence type="predicted"/>
<gene>
    <name evidence="1" type="ORF">J2W98_003657</name>
</gene>
<organism evidence="1 2">
    <name type="scientific">Paenibacillus peoriae</name>
    <dbReference type="NCBI Taxonomy" id="59893"/>
    <lineage>
        <taxon>Bacteria</taxon>
        <taxon>Bacillati</taxon>
        <taxon>Bacillota</taxon>
        <taxon>Bacilli</taxon>
        <taxon>Bacillales</taxon>
        <taxon>Paenibacillaceae</taxon>
        <taxon>Paenibacillus</taxon>
    </lineage>
</organism>